<sequence>MHIAVRTLTNRVVDVEVDERATVGTVLQMASGVEFHKDVVLVHRRTFKRYSDVEQRVCECGIANGDVLELTMRFAAQPSVTKLVEPIGFYEVSPRPASTGVFLGSDIAVHLVNITIDGRLCLALLADVDAEPVPSMQVWQAPNVLRLVPHSPLRADTLYTVTLDLALDAPGVTVTASDQYDLSCVADGVNTVRPSQFMWHFQTGPAHVIGGKAGAAVHADGGARGEPPVLEVVHSLLGRPLDGYSRKQLLSLQSDLGCVLNRVDGAIRHIDHKIETINMRLQEKARRMNGALTHGAGAGAQNAVGHELAEQNQKRLRED</sequence>
<dbReference type="Proteomes" id="UP000751190">
    <property type="component" value="Unassembled WGS sequence"/>
</dbReference>
<evidence type="ECO:0000313" key="2">
    <source>
        <dbReference type="EMBL" id="KAG8470961.1"/>
    </source>
</evidence>
<feature type="compositionally biased region" description="Basic and acidic residues" evidence="1">
    <location>
        <begin position="307"/>
        <end position="319"/>
    </location>
</feature>
<feature type="region of interest" description="Disordered" evidence="1">
    <location>
        <begin position="296"/>
        <end position="319"/>
    </location>
</feature>
<protein>
    <recommendedName>
        <fullName evidence="4">Ubiquitin-like domain-containing protein</fullName>
    </recommendedName>
</protein>
<evidence type="ECO:0000256" key="1">
    <source>
        <dbReference type="SAM" id="MobiDB-lite"/>
    </source>
</evidence>
<reference evidence="2" key="1">
    <citation type="submission" date="2021-05" db="EMBL/GenBank/DDBJ databases">
        <title>The genome of the haptophyte Pavlova lutheri (Diacronema luteri, Pavlovales) - a model for lipid biosynthesis in eukaryotic algae.</title>
        <authorList>
            <person name="Hulatt C.J."/>
            <person name="Posewitz M.C."/>
        </authorList>
    </citation>
    <scope>NUCLEOTIDE SEQUENCE</scope>
    <source>
        <strain evidence="2">NIVA-4/92</strain>
    </source>
</reference>
<organism evidence="2 3">
    <name type="scientific">Diacronema lutheri</name>
    <name type="common">Unicellular marine alga</name>
    <name type="synonym">Monochrysis lutheri</name>
    <dbReference type="NCBI Taxonomy" id="2081491"/>
    <lineage>
        <taxon>Eukaryota</taxon>
        <taxon>Haptista</taxon>
        <taxon>Haptophyta</taxon>
        <taxon>Pavlovophyceae</taxon>
        <taxon>Pavlovales</taxon>
        <taxon>Pavlovaceae</taxon>
        <taxon>Diacronema</taxon>
    </lineage>
</organism>
<dbReference type="SUPFAM" id="SSF54236">
    <property type="entry name" value="Ubiquitin-like"/>
    <property type="match status" value="1"/>
</dbReference>
<gene>
    <name evidence="2" type="ORF">KFE25_009382</name>
</gene>
<evidence type="ECO:0008006" key="4">
    <source>
        <dbReference type="Google" id="ProtNLM"/>
    </source>
</evidence>
<name>A0A8J6CHA9_DIALT</name>
<keyword evidence="3" id="KW-1185">Reference proteome</keyword>
<proteinExistence type="predicted"/>
<dbReference type="InterPro" id="IPR029071">
    <property type="entry name" value="Ubiquitin-like_domsf"/>
</dbReference>
<dbReference type="OrthoDB" id="10401894at2759"/>
<dbReference type="AlphaFoldDB" id="A0A8J6CHA9"/>
<accession>A0A8J6CHA9</accession>
<comment type="caution">
    <text evidence="2">The sequence shown here is derived from an EMBL/GenBank/DDBJ whole genome shotgun (WGS) entry which is preliminary data.</text>
</comment>
<dbReference type="EMBL" id="JAGTXO010000001">
    <property type="protein sequence ID" value="KAG8470961.1"/>
    <property type="molecule type" value="Genomic_DNA"/>
</dbReference>
<evidence type="ECO:0000313" key="3">
    <source>
        <dbReference type="Proteomes" id="UP000751190"/>
    </source>
</evidence>